<evidence type="ECO:0000259" key="15">
    <source>
        <dbReference type="SMART" id="SM00475"/>
    </source>
</evidence>
<sequence length="747" mass="84288">MPETLYLIDTFSLVFQVYHAIAPMTGPQGEPTNATFGFTRDLQNLIRDKKPDYLICAMESTEPAERKKLYPEYKAHRKEMPEDLRPQIPMILEVIEGFNIPVIHSAGWEADDVIATLTHRAVEQGLHVNIVTTDKDARQLLAPEVKLYNIRKNQLMDEAGLMEAWGIHPHQAIDFQALVGDASDNVPGVPLVGPKKAQTLLQEIGTLDEILAHPEKARGKKLQENLRTFVDQALISRKLVTLQTDLPLKFDPQQARLSAPNRSRLSELYQQFGFRRFAEELNNTNENSTPSKLPVEPQWETVDTEKKFATFLKKLQEQTSFCLDLETTSLQANEADIVGWAICWEPAVAWYIPVDAPPGQPKLDPLMVVEALRPLLEDPAVLIDNQNIKYDMIVLRRAGIYLEGVHLDPMVGDYLLDAGARSHSLETLAQKYLQHKMIPISELIGKKGERQKKMFEVDVEKAAEYAAEDADIAFRLSHIIEEKLKKESLWELYNELERPLISVLVEMESNGILIDQEILQQQSTEINIRLEQLVEEIYKIAGHEFNIASPKQLRVVLFEELELPVQKKTKTGPSTDVEVLEKLAKMHPLPEKIMEHRQLAKLKGTYLDALPKLINPETGRVHCSFNQVVAATGRLSSSNPNLQNIPIRTTEGRNIRKAFIPAQPDWKLICADYSQVELRILAHLSGDKELCAAFERGDDIHTLVASQVFGVTPEEVDSQMRRVAKAVNFGVIYGQSAYGLSATLGIP</sequence>
<dbReference type="InterPro" id="IPR036397">
    <property type="entry name" value="RNaseH_sf"/>
</dbReference>
<dbReference type="FunFam" id="1.20.1060.10:FF:000001">
    <property type="entry name" value="DNA polymerase I"/>
    <property type="match status" value="1"/>
</dbReference>
<dbReference type="GO" id="GO:0003677">
    <property type="term" value="F:DNA binding"/>
    <property type="evidence" value="ECO:0007669"/>
    <property type="project" value="UniProtKB-KW"/>
</dbReference>
<gene>
    <name evidence="17" type="ORF">MNBD_PLANCTO02-407</name>
</gene>
<dbReference type="PRINTS" id="PR00868">
    <property type="entry name" value="DNAPOLI"/>
</dbReference>
<feature type="domain" description="3'-5' exonuclease" evidence="14">
    <location>
        <begin position="299"/>
        <end position="485"/>
    </location>
</feature>
<dbReference type="InterPro" id="IPR020045">
    <property type="entry name" value="DNA_polI_H3TH"/>
</dbReference>
<dbReference type="PANTHER" id="PTHR10133">
    <property type="entry name" value="DNA POLYMERASE I"/>
    <property type="match status" value="1"/>
</dbReference>
<keyword evidence="6" id="KW-0540">Nuclease</keyword>
<dbReference type="Pfam" id="PF01612">
    <property type="entry name" value="DNA_pol_A_exo1"/>
    <property type="match status" value="1"/>
</dbReference>
<keyword evidence="4 17" id="KW-0548">Nucleotidyltransferase</keyword>
<dbReference type="PANTHER" id="PTHR10133:SF27">
    <property type="entry name" value="DNA POLYMERASE NU"/>
    <property type="match status" value="1"/>
</dbReference>
<keyword evidence="10" id="KW-0239">DNA-directed DNA polymerase</keyword>
<dbReference type="EMBL" id="UOGL01000025">
    <property type="protein sequence ID" value="VAX35992.1"/>
    <property type="molecule type" value="Genomic_DNA"/>
</dbReference>
<evidence type="ECO:0000256" key="8">
    <source>
        <dbReference type="ARBA" id="ARBA00022801"/>
    </source>
</evidence>
<dbReference type="Pfam" id="PF00476">
    <property type="entry name" value="DNA_pol_A"/>
    <property type="match status" value="1"/>
</dbReference>
<dbReference type="FunFam" id="1.10.150.20:FF:000003">
    <property type="entry name" value="DNA polymerase I"/>
    <property type="match status" value="1"/>
</dbReference>
<dbReference type="PROSITE" id="PS00447">
    <property type="entry name" value="DNA_POLYMERASE_A"/>
    <property type="match status" value="1"/>
</dbReference>
<dbReference type="CDD" id="cd06139">
    <property type="entry name" value="DNA_polA_I_Ecoli_like_exo"/>
    <property type="match status" value="1"/>
</dbReference>
<evidence type="ECO:0000256" key="10">
    <source>
        <dbReference type="ARBA" id="ARBA00022932"/>
    </source>
</evidence>
<evidence type="ECO:0000256" key="1">
    <source>
        <dbReference type="ARBA" id="ARBA00007705"/>
    </source>
</evidence>
<evidence type="ECO:0000256" key="2">
    <source>
        <dbReference type="ARBA" id="ARBA00012417"/>
    </source>
</evidence>
<evidence type="ECO:0000256" key="5">
    <source>
        <dbReference type="ARBA" id="ARBA00022705"/>
    </source>
</evidence>
<dbReference type="InterPro" id="IPR019760">
    <property type="entry name" value="DNA-dir_DNA_pol_A_CS"/>
</dbReference>
<keyword evidence="5" id="KW-0235">DNA replication</keyword>
<dbReference type="InterPro" id="IPR008918">
    <property type="entry name" value="HhH2"/>
</dbReference>
<dbReference type="InterPro" id="IPR018320">
    <property type="entry name" value="DNA_polymerase_1"/>
</dbReference>
<dbReference type="InterPro" id="IPR043502">
    <property type="entry name" value="DNA/RNA_pol_sf"/>
</dbReference>
<reference evidence="17" key="1">
    <citation type="submission" date="2018-06" db="EMBL/GenBank/DDBJ databases">
        <authorList>
            <person name="Zhirakovskaya E."/>
        </authorList>
    </citation>
    <scope>NUCLEOTIDE SEQUENCE</scope>
</reference>
<evidence type="ECO:0000313" key="17">
    <source>
        <dbReference type="EMBL" id="VAX35992.1"/>
    </source>
</evidence>
<dbReference type="NCBIfam" id="NF004397">
    <property type="entry name" value="PRK05755.1"/>
    <property type="match status" value="1"/>
</dbReference>
<accession>A0A3B1D5N8</accession>
<feature type="domain" description="5'-3' exonuclease" evidence="15">
    <location>
        <begin position="1"/>
        <end position="258"/>
    </location>
</feature>
<dbReference type="Gene3D" id="3.30.70.370">
    <property type="match status" value="1"/>
</dbReference>
<evidence type="ECO:0000256" key="6">
    <source>
        <dbReference type="ARBA" id="ARBA00022722"/>
    </source>
</evidence>
<evidence type="ECO:0000256" key="7">
    <source>
        <dbReference type="ARBA" id="ARBA00022763"/>
    </source>
</evidence>
<dbReference type="GO" id="GO:0003887">
    <property type="term" value="F:DNA-directed DNA polymerase activity"/>
    <property type="evidence" value="ECO:0007669"/>
    <property type="project" value="UniProtKB-KW"/>
</dbReference>
<evidence type="ECO:0000256" key="12">
    <source>
        <dbReference type="ARBA" id="ARBA00023204"/>
    </source>
</evidence>
<dbReference type="SMART" id="SM00474">
    <property type="entry name" value="35EXOc"/>
    <property type="match status" value="1"/>
</dbReference>
<dbReference type="SMART" id="SM00482">
    <property type="entry name" value="POLAc"/>
    <property type="match status" value="1"/>
</dbReference>
<evidence type="ECO:0000259" key="14">
    <source>
        <dbReference type="SMART" id="SM00474"/>
    </source>
</evidence>
<dbReference type="GO" id="GO:0006261">
    <property type="term" value="P:DNA-templated DNA replication"/>
    <property type="evidence" value="ECO:0007669"/>
    <property type="project" value="InterPro"/>
</dbReference>
<keyword evidence="3 17" id="KW-0808">Transferase</keyword>
<comment type="similarity">
    <text evidence="1">Belongs to the DNA polymerase type-A family.</text>
</comment>
<protein>
    <recommendedName>
        <fullName evidence="2">DNA-directed DNA polymerase</fullName>
        <ecNumber evidence="2">2.7.7.7</ecNumber>
    </recommendedName>
</protein>
<dbReference type="CDD" id="cd09898">
    <property type="entry name" value="H3TH_53EXO"/>
    <property type="match status" value="1"/>
</dbReference>
<dbReference type="InterPro" id="IPR036279">
    <property type="entry name" value="5-3_exonuclease_C_sf"/>
</dbReference>
<dbReference type="Pfam" id="PF02739">
    <property type="entry name" value="5_3_exonuc_N"/>
    <property type="match status" value="1"/>
</dbReference>
<keyword evidence="7" id="KW-0227">DNA damage</keyword>
<keyword evidence="8" id="KW-0378">Hydrolase</keyword>
<dbReference type="EC" id="2.7.7.7" evidence="2"/>
<evidence type="ECO:0000256" key="3">
    <source>
        <dbReference type="ARBA" id="ARBA00022679"/>
    </source>
</evidence>
<proteinExistence type="inferred from homology"/>
<dbReference type="InterPro" id="IPR020046">
    <property type="entry name" value="5-3_exonucl_a-hlix_arch_N"/>
</dbReference>
<dbReference type="Gene3D" id="1.20.1060.10">
    <property type="entry name" value="Taq DNA Polymerase, Chain T, domain 4"/>
    <property type="match status" value="1"/>
</dbReference>
<dbReference type="InterPro" id="IPR001098">
    <property type="entry name" value="DNA-dir_DNA_pol_A_palm_dom"/>
</dbReference>
<dbReference type="GO" id="GO:0006302">
    <property type="term" value="P:double-strand break repair"/>
    <property type="evidence" value="ECO:0007669"/>
    <property type="project" value="TreeGrafter"/>
</dbReference>
<dbReference type="NCBIfam" id="TIGR00593">
    <property type="entry name" value="pola"/>
    <property type="match status" value="1"/>
</dbReference>
<dbReference type="Pfam" id="PF01367">
    <property type="entry name" value="5_3_exonuc"/>
    <property type="match status" value="1"/>
</dbReference>
<dbReference type="GO" id="GO:0008408">
    <property type="term" value="F:3'-5' exonuclease activity"/>
    <property type="evidence" value="ECO:0007669"/>
    <property type="project" value="InterPro"/>
</dbReference>
<evidence type="ECO:0000259" key="16">
    <source>
        <dbReference type="SMART" id="SM00482"/>
    </source>
</evidence>
<name>A0A3B1D5N8_9ZZZZ</name>
<dbReference type="CDD" id="cd09859">
    <property type="entry name" value="PIN_53EXO"/>
    <property type="match status" value="1"/>
</dbReference>
<dbReference type="SMART" id="SM00279">
    <property type="entry name" value="HhH2"/>
    <property type="match status" value="1"/>
</dbReference>
<dbReference type="Gene3D" id="3.30.420.10">
    <property type="entry name" value="Ribonuclease H-like superfamily/Ribonuclease H"/>
    <property type="match status" value="1"/>
</dbReference>
<dbReference type="InterPro" id="IPR002298">
    <property type="entry name" value="DNA_polymerase_A"/>
</dbReference>
<dbReference type="SMART" id="SM00475">
    <property type="entry name" value="53EXOc"/>
    <property type="match status" value="1"/>
</dbReference>
<keyword evidence="9" id="KW-0269">Exonuclease</keyword>
<dbReference type="SUPFAM" id="SSF56672">
    <property type="entry name" value="DNA/RNA polymerases"/>
    <property type="match status" value="1"/>
</dbReference>
<dbReference type="InterPro" id="IPR012337">
    <property type="entry name" value="RNaseH-like_sf"/>
</dbReference>
<dbReference type="SUPFAM" id="SSF47807">
    <property type="entry name" value="5' to 3' exonuclease, C-terminal subdomain"/>
    <property type="match status" value="1"/>
</dbReference>
<dbReference type="AlphaFoldDB" id="A0A3B1D5N8"/>
<evidence type="ECO:0000256" key="13">
    <source>
        <dbReference type="ARBA" id="ARBA00049244"/>
    </source>
</evidence>
<evidence type="ECO:0000256" key="11">
    <source>
        <dbReference type="ARBA" id="ARBA00023125"/>
    </source>
</evidence>
<organism evidence="17">
    <name type="scientific">hydrothermal vent metagenome</name>
    <dbReference type="NCBI Taxonomy" id="652676"/>
    <lineage>
        <taxon>unclassified sequences</taxon>
        <taxon>metagenomes</taxon>
        <taxon>ecological metagenomes</taxon>
    </lineage>
</organism>
<feature type="non-terminal residue" evidence="17">
    <location>
        <position position="747"/>
    </location>
</feature>
<dbReference type="InterPro" id="IPR029060">
    <property type="entry name" value="PIN-like_dom_sf"/>
</dbReference>
<keyword evidence="12" id="KW-0234">DNA repair</keyword>
<evidence type="ECO:0000256" key="4">
    <source>
        <dbReference type="ARBA" id="ARBA00022695"/>
    </source>
</evidence>
<dbReference type="SUPFAM" id="SSF88723">
    <property type="entry name" value="PIN domain-like"/>
    <property type="match status" value="1"/>
</dbReference>
<dbReference type="Gene3D" id="1.10.150.20">
    <property type="entry name" value="5' to 3' exonuclease, C-terminal subdomain"/>
    <property type="match status" value="2"/>
</dbReference>
<dbReference type="GO" id="GO:0008409">
    <property type="term" value="F:5'-3' exonuclease activity"/>
    <property type="evidence" value="ECO:0007669"/>
    <property type="project" value="InterPro"/>
</dbReference>
<feature type="domain" description="DNA-directed DNA polymerase family A palm" evidence="16">
    <location>
        <begin position="652"/>
        <end position="747"/>
    </location>
</feature>
<comment type="catalytic activity">
    <reaction evidence="13">
        <text>DNA(n) + a 2'-deoxyribonucleoside 5'-triphosphate = DNA(n+1) + diphosphate</text>
        <dbReference type="Rhea" id="RHEA:22508"/>
        <dbReference type="Rhea" id="RHEA-COMP:17339"/>
        <dbReference type="Rhea" id="RHEA-COMP:17340"/>
        <dbReference type="ChEBI" id="CHEBI:33019"/>
        <dbReference type="ChEBI" id="CHEBI:61560"/>
        <dbReference type="ChEBI" id="CHEBI:173112"/>
        <dbReference type="EC" id="2.7.7.7"/>
    </reaction>
</comment>
<evidence type="ECO:0000256" key="9">
    <source>
        <dbReference type="ARBA" id="ARBA00022839"/>
    </source>
</evidence>
<dbReference type="InterPro" id="IPR002421">
    <property type="entry name" value="5-3_exonuclease"/>
</dbReference>
<dbReference type="SUPFAM" id="SSF53098">
    <property type="entry name" value="Ribonuclease H-like"/>
    <property type="match status" value="1"/>
</dbReference>
<keyword evidence="11" id="KW-0238">DNA-binding</keyword>
<dbReference type="Gene3D" id="3.40.50.1010">
    <property type="entry name" value="5'-nuclease"/>
    <property type="match status" value="1"/>
</dbReference>
<dbReference type="InterPro" id="IPR002562">
    <property type="entry name" value="3'-5'_exonuclease_dom"/>
</dbReference>